<evidence type="ECO:0000313" key="2">
    <source>
        <dbReference type="EMBL" id="KAJ5368000.1"/>
    </source>
</evidence>
<feature type="region of interest" description="Disordered" evidence="1">
    <location>
        <begin position="13"/>
        <end position="77"/>
    </location>
</feature>
<dbReference type="GeneID" id="81439858"/>
<name>A0A9W9RXA5_9EURO</name>
<dbReference type="OrthoDB" id="10346357at2759"/>
<comment type="caution">
    <text evidence="2">The sequence shown here is derived from an EMBL/GenBank/DDBJ whole genome shotgun (WGS) entry which is preliminary data.</text>
</comment>
<keyword evidence="3" id="KW-1185">Reference proteome</keyword>
<evidence type="ECO:0000313" key="3">
    <source>
        <dbReference type="Proteomes" id="UP001147782"/>
    </source>
</evidence>
<reference evidence="2" key="1">
    <citation type="submission" date="2022-11" db="EMBL/GenBank/DDBJ databases">
        <authorList>
            <person name="Petersen C."/>
        </authorList>
    </citation>
    <scope>NUCLEOTIDE SEQUENCE</scope>
    <source>
        <strain evidence="2">IBT 29864</strain>
    </source>
</reference>
<dbReference type="EMBL" id="JAPZBS010000007">
    <property type="protein sequence ID" value="KAJ5368000.1"/>
    <property type="molecule type" value="Genomic_DNA"/>
</dbReference>
<dbReference type="RefSeq" id="XP_056552742.1">
    <property type="nucleotide sequence ID" value="XM_056700679.1"/>
</dbReference>
<dbReference type="Proteomes" id="UP001147782">
    <property type="component" value="Unassembled WGS sequence"/>
</dbReference>
<sequence>MVDLIIMAIRRRLETCGHRSPGTRQDKARLDRSSLSNTMGAESGDSGASANLDSEASAHSSQISLGDHHAIPAAPVR</sequence>
<reference evidence="2" key="2">
    <citation type="journal article" date="2023" name="IMA Fungus">
        <title>Comparative genomic study of the Penicillium genus elucidates a diverse pangenome and 15 lateral gene transfer events.</title>
        <authorList>
            <person name="Petersen C."/>
            <person name="Sorensen T."/>
            <person name="Nielsen M.R."/>
            <person name="Sondergaard T.E."/>
            <person name="Sorensen J.L."/>
            <person name="Fitzpatrick D.A."/>
            <person name="Frisvad J.C."/>
            <person name="Nielsen K.L."/>
        </authorList>
    </citation>
    <scope>NUCLEOTIDE SEQUENCE</scope>
    <source>
        <strain evidence="2">IBT 29864</strain>
    </source>
</reference>
<organism evidence="2 3">
    <name type="scientific">Penicillium cataractarum</name>
    <dbReference type="NCBI Taxonomy" id="2100454"/>
    <lineage>
        <taxon>Eukaryota</taxon>
        <taxon>Fungi</taxon>
        <taxon>Dikarya</taxon>
        <taxon>Ascomycota</taxon>
        <taxon>Pezizomycotina</taxon>
        <taxon>Eurotiomycetes</taxon>
        <taxon>Eurotiomycetidae</taxon>
        <taxon>Eurotiales</taxon>
        <taxon>Aspergillaceae</taxon>
        <taxon>Penicillium</taxon>
    </lineage>
</organism>
<accession>A0A9W9RXA5</accession>
<proteinExistence type="predicted"/>
<protein>
    <submittedName>
        <fullName evidence="2">Uncharacterized protein</fullName>
    </submittedName>
</protein>
<feature type="compositionally biased region" description="Polar residues" evidence="1">
    <location>
        <begin position="33"/>
        <end position="64"/>
    </location>
</feature>
<gene>
    <name evidence="2" type="ORF">N7496_007760</name>
</gene>
<evidence type="ECO:0000256" key="1">
    <source>
        <dbReference type="SAM" id="MobiDB-lite"/>
    </source>
</evidence>
<dbReference type="AlphaFoldDB" id="A0A9W9RXA5"/>